<dbReference type="EMBL" id="MCFA01000104">
    <property type="protein sequence ID" value="ORY08072.1"/>
    <property type="molecule type" value="Genomic_DNA"/>
</dbReference>
<gene>
    <name evidence="2" type="ORF">BCR34DRAFT_570191</name>
</gene>
<protein>
    <submittedName>
        <fullName evidence="2">Uncharacterized protein</fullName>
    </submittedName>
</protein>
<organism evidence="2 3">
    <name type="scientific">Clohesyomyces aquaticus</name>
    <dbReference type="NCBI Taxonomy" id="1231657"/>
    <lineage>
        <taxon>Eukaryota</taxon>
        <taxon>Fungi</taxon>
        <taxon>Dikarya</taxon>
        <taxon>Ascomycota</taxon>
        <taxon>Pezizomycotina</taxon>
        <taxon>Dothideomycetes</taxon>
        <taxon>Pleosporomycetidae</taxon>
        <taxon>Pleosporales</taxon>
        <taxon>Lindgomycetaceae</taxon>
        <taxon>Clohesyomyces</taxon>
    </lineage>
</organism>
<dbReference type="Proteomes" id="UP000193144">
    <property type="component" value="Unassembled WGS sequence"/>
</dbReference>
<sequence>MDCLATVFRPSLLRPRIRDRIRPHSCPCPCPCPCPSLHQAGFQNFFPRACPRTRNDEIISSQSISSRLADPPHAMSSIPDTSPPAGTVPRHSNRFKPVHTYGPVRTNHAPADIWPSHLSMRAMSVSCLVSQAVRQSAWSTLYGIHRTISQIIVWSGLTDVQTPASLALNRKASSDWPRNPRYEVG</sequence>
<evidence type="ECO:0000313" key="2">
    <source>
        <dbReference type="EMBL" id="ORY08072.1"/>
    </source>
</evidence>
<evidence type="ECO:0000313" key="3">
    <source>
        <dbReference type="Proteomes" id="UP000193144"/>
    </source>
</evidence>
<keyword evidence="3" id="KW-1185">Reference proteome</keyword>
<proteinExistence type="predicted"/>
<reference evidence="2 3" key="1">
    <citation type="submission" date="2016-07" db="EMBL/GenBank/DDBJ databases">
        <title>Pervasive Adenine N6-methylation of Active Genes in Fungi.</title>
        <authorList>
            <consortium name="DOE Joint Genome Institute"/>
            <person name="Mondo S.J."/>
            <person name="Dannebaum R.O."/>
            <person name="Kuo R.C."/>
            <person name="Labutti K."/>
            <person name="Haridas S."/>
            <person name="Kuo A."/>
            <person name="Salamov A."/>
            <person name="Ahrendt S.R."/>
            <person name="Lipzen A."/>
            <person name="Sullivan W."/>
            <person name="Andreopoulos W.B."/>
            <person name="Clum A."/>
            <person name="Lindquist E."/>
            <person name="Daum C."/>
            <person name="Ramamoorthy G.K."/>
            <person name="Gryganskyi A."/>
            <person name="Culley D."/>
            <person name="Magnuson J.K."/>
            <person name="James T.Y."/>
            <person name="O'Malley M.A."/>
            <person name="Stajich J.E."/>
            <person name="Spatafora J.W."/>
            <person name="Visel A."/>
            <person name="Grigoriev I.V."/>
        </authorList>
    </citation>
    <scope>NUCLEOTIDE SEQUENCE [LARGE SCALE GENOMIC DNA]</scope>
    <source>
        <strain evidence="2 3">CBS 115471</strain>
    </source>
</reference>
<name>A0A1Y1ZCQ9_9PLEO</name>
<evidence type="ECO:0000256" key="1">
    <source>
        <dbReference type="SAM" id="MobiDB-lite"/>
    </source>
</evidence>
<comment type="caution">
    <text evidence="2">The sequence shown here is derived from an EMBL/GenBank/DDBJ whole genome shotgun (WGS) entry which is preliminary data.</text>
</comment>
<accession>A0A1Y1ZCQ9</accession>
<feature type="region of interest" description="Disordered" evidence="1">
    <location>
        <begin position="63"/>
        <end position="95"/>
    </location>
</feature>
<dbReference type="AlphaFoldDB" id="A0A1Y1ZCQ9"/>